<keyword evidence="9" id="KW-1185">Reference proteome</keyword>
<accession>A0ABV9UVK9</accession>
<dbReference type="Pfam" id="PF10502">
    <property type="entry name" value="Peptidase_S26"/>
    <property type="match status" value="1"/>
</dbReference>
<dbReference type="RefSeq" id="WP_344374287.1">
    <property type="nucleotide sequence ID" value="NZ_BAAASQ010000008.1"/>
</dbReference>
<keyword evidence="2" id="KW-0645">Protease</keyword>
<evidence type="ECO:0000256" key="5">
    <source>
        <dbReference type="ARBA" id="ARBA00022989"/>
    </source>
</evidence>
<dbReference type="PANTHER" id="PTHR46041">
    <property type="entry name" value="MITOCHONDRIAL INNER MEMBRANE PROTEASE SUBUNIT 2"/>
    <property type="match status" value="1"/>
</dbReference>
<proteinExistence type="predicted"/>
<evidence type="ECO:0000256" key="3">
    <source>
        <dbReference type="ARBA" id="ARBA00022692"/>
    </source>
</evidence>
<organism evidence="8 9">
    <name type="scientific">Streptomyces mauvecolor</name>
    <dbReference type="NCBI Taxonomy" id="58345"/>
    <lineage>
        <taxon>Bacteria</taxon>
        <taxon>Bacillati</taxon>
        <taxon>Actinomycetota</taxon>
        <taxon>Actinomycetes</taxon>
        <taxon>Kitasatosporales</taxon>
        <taxon>Streptomycetaceae</taxon>
        <taxon>Streptomyces</taxon>
    </lineage>
</organism>
<keyword evidence="5" id="KW-1133">Transmembrane helix</keyword>
<evidence type="ECO:0000259" key="7">
    <source>
        <dbReference type="Pfam" id="PF10502"/>
    </source>
</evidence>
<dbReference type="InterPro" id="IPR037730">
    <property type="entry name" value="IMP2"/>
</dbReference>
<comment type="subcellular location">
    <subcellularLocation>
        <location evidence="1">Membrane</location>
        <topology evidence="1">Single-pass membrane protein</topology>
    </subcellularLocation>
</comment>
<keyword evidence="3" id="KW-0812">Transmembrane</keyword>
<comment type="caution">
    <text evidence="8">The sequence shown here is derived from an EMBL/GenBank/DDBJ whole genome shotgun (WGS) entry which is preliminary data.</text>
</comment>
<evidence type="ECO:0000256" key="2">
    <source>
        <dbReference type="ARBA" id="ARBA00022670"/>
    </source>
</evidence>
<dbReference type="InterPro" id="IPR019533">
    <property type="entry name" value="Peptidase_S26"/>
</dbReference>
<dbReference type="PANTHER" id="PTHR46041:SF2">
    <property type="entry name" value="MITOCHONDRIAL INNER MEMBRANE PROTEASE SUBUNIT 2"/>
    <property type="match status" value="1"/>
</dbReference>
<dbReference type="SUPFAM" id="SSF51306">
    <property type="entry name" value="LexA/Signal peptidase"/>
    <property type="match status" value="1"/>
</dbReference>
<reference evidence="9" key="1">
    <citation type="journal article" date="2019" name="Int. J. Syst. Evol. Microbiol.">
        <title>The Global Catalogue of Microorganisms (GCM) 10K type strain sequencing project: providing services to taxonomists for standard genome sequencing and annotation.</title>
        <authorList>
            <consortium name="The Broad Institute Genomics Platform"/>
            <consortium name="The Broad Institute Genome Sequencing Center for Infectious Disease"/>
            <person name="Wu L."/>
            <person name="Ma J."/>
        </authorList>
    </citation>
    <scope>NUCLEOTIDE SEQUENCE [LARGE SCALE GENOMIC DNA]</scope>
    <source>
        <strain evidence="9">CCM 7224</strain>
    </source>
</reference>
<evidence type="ECO:0000256" key="1">
    <source>
        <dbReference type="ARBA" id="ARBA00004167"/>
    </source>
</evidence>
<dbReference type="Proteomes" id="UP001595834">
    <property type="component" value="Unassembled WGS sequence"/>
</dbReference>
<dbReference type="PROSITE" id="PS00501">
    <property type="entry name" value="SPASE_I_1"/>
    <property type="match status" value="1"/>
</dbReference>
<dbReference type="CDD" id="cd06462">
    <property type="entry name" value="Peptidase_S24_S26"/>
    <property type="match status" value="1"/>
</dbReference>
<evidence type="ECO:0000313" key="8">
    <source>
        <dbReference type="EMBL" id="MFC4960546.1"/>
    </source>
</evidence>
<protein>
    <submittedName>
        <fullName evidence="8">S26 family signal peptidase</fullName>
    </submittedName>
</protein>
<dbReference type="InterPro" id="IPR036286">
    <property type="entry name" value="LexA/Signal_pep-like_sf"/>
</dbReference>
<feature type="domain" description="Peptidase S26" evidence="7">
    <location>
        <begin position="15"/>
        <end position="93"/>
    </location>
</feature>
<name>A0ABV9UVK9_9ACTN</name>
<gene>
    <name evidence="8" type="ORF">ACFPFX_30035</name>
</gene>
<evidence type="ECO:0000256" key="4">
    <source>
        <dbReference type="ARBA" id="ARBA00022801"/>
    </source>
</evidence>
<evidence type="ECO:0000256" key="6">
    <source>
        <dbReference type="ARBA" id="ARBA00023136"/>
    </source>
</evidence>
<keyword evidence="4" id="KW-0378">Hydrolase</keyword>
<sequence length="161" mass="17164">MTDAGRTTVALAVGAGVLLLSVRVLRARVTLVRVTGSSMAPAFADGDRLLVRRTRRVRRGDAVVFRNPLPFGDGDEALPWLVKRVSALPGDPVPPEVRAVVGAPDGSLVPSGSLVVRGDAARTQDSRHFGYVPRSALLGVVVTRPAGRERRPVRPHLDPAR</sequence>
<keyword evidence="6" id="KW-0472">Membrane</keyword>
<dbReference type="EMBL" id="JBHSIZ010000036">
    <property type="protein sequence ID" value="MFC4960546.1"/>
    <property type="molecule type" value="Genomic_DNA"/>
</dbReference>
<dbReference type="InterPro" id="IPR019756">
    <property type="entry name" value="Pept_S26A_signal_pept_1_Ser-AS"/>
</dbReference>
<dbReference type="Gene3D" id="2.10.109.10">
    <property type="entry name" value="Umud Fragment, subunit A"/>
    <property type="match status" value="1"/>
</dbReference>
<evidence type="ECO:0000313" key="9">
    <source>
        <dbReference type="Proteomes" id="UP001595834"/>
    </source>
</evidence>